<evidence type="ECO:0000313" key="3">
    <source>
        <dbReference type="EMBL" id="RVW08386.1"/>
    </source>
</evidence>
<name>A0A3S3CXY8_9NOCA</name>
<dbReference type="Gene3D" id="3.40.50.1820">
    <property type="entry name" value="alpha/beta hydrolase"/>
    <property type="match status" value="1"/>
</dbReference>
<keyword evidence="1" id="KW-0732">Signal</keyword>
<organism evidence="3 4">
    <name type="scientific">Prescottella agglutinans</name>
    <dbReference type="NCBI Taxonomy" id="1644129"/>
    <lineage>
        <taxon>Bacteria</taxon>
        <taxon>Bacillati</taxon>
        <taxon>Actinomycetota</taxon>
        <taxon>Actinomycetes</taxon>
        <taxon>Mycobacteriales</taxon>
        <taxon>Nocardiaceae</taxon>
        <taxon>Prescottella</taxon>
    </lineage>
</organism>
<dbReference type="PANTHER" id="PTHR33428:SF14">
    <property type="entry name" value="CARBOXYLESTERASE TYPE B DOMAIN-CONTAINING PROTEIN"/>
    <property type="match status" value="1"/>
</dbReference>
<comment type="caution">
    <text evidence="3">The sequence shown here is derived from an EMBL/GenBank/DDBJ whole genome shotgun (WGS) entry which is preliminary data.</text>
</comment>
<evidence type="ECO:0000313" key="4">
    <source>
        <dbReference type="Proteomes" id="UP000286208"/>
    </source>
</evidence>
<feature type="chain" id="PRO_5018543334" description="PET hydrolase/cutinase-like domain-containing protein" evidence="1">
    <location>
        <begin position="32"/>
        <end position="352"/>
    </location>
</feature>
<reference evidence="3 4" key="1">
    <citation type="submission" date="2018-11" db="EMBL/GenBank/DDBJ databases">
        <title>Rhodococcus spongicola sp. nov. and Rhodococcus xishaensis sp. nov. from marine sponges.</title>
        <authorList>
            <person name="Li L."/>
            <person name="Lin H.W."/>
        </authorList>
    </citation>
    <scope>NUCLEOTIDE SEQUENCE [LARGE SCALE GENOMIC DNA]</scope>
    <source>
        <strain evidence="3 4">CCTCC AB2014297</strain>
    </source>
</reference>
<sequence>MRHTAARTLGIGLTAAALVLSPAVVVPLAAAAPDTGPLGLAPMGVVPASESAIQQQFGAPGPHAVSQTRTTQDCVGLTDLYVRVLRLGFDVQDEVECFGTFPDAGLRSPVGAEFYYPEDIAELGALPLVLWTPGILVEPGIYDSTARYLASHGYVVAVNYSLVNWFGLTHEMGAQAAAAANVDATSPLHGHIDLARTVVAGHSAGGGSALVSGGRLQGVGQQFAPEFRVVGALAIEPGPATLGVGVPPSAVPTLIVTGSSDFIVHPSGWPALVQYPQVQAPAWLTTVRGASHGKPMDGPGNSVFPALEVAFLDYVTKDSADAAQVFVGPDYALATDGALVNTHRNAQADALG</sequence>
<dbReference type="RefSeq" id="WP_127917032.1">
    <property type="nucleotide sequence ID" value="NZ_RKLP01000008.1"/>
</dbReference>
<gene>
    <name evidence="3" type="ORF">EGT67_15720</name>
</gene>
<dbReference type="OrthoDB" id="4369024at2"/>
<evidence type="ECO:0000256" key="1">
    <source>
        <dbReference type="SAM" id="SignalP"/>
    </source>
</evidence>
<dbReference type="InterPro" id="IPR029058">
    <property type="entry name" value="AB_hydrolase_fold"/>
</dbReference>
<dbReference type="EMBL" id="RKLP01000008">
    <property type="protein sequence ID" value="RVW08386.1"/>
    <property type="molecule type" value="Genomic_DNA"/>
</dbReference>
<dbReference type="Pfam" id="PF12740">
    <property type="entry name" value="PETase"/>
    <property type="match status" value="1"/>
</dbReference>
<proteinExistence type="predicted"/>
<accession>A0A3S3CXY8</accession>
<dbReference type="AlphaFoldDB" id="A0A3S3CXY8"/>
<feature type="domain" description="PET hydrolase/cutinase-like" evidence="2">
    <location>
        <begin position="111"/>
        <end position="278"/>
    </location>
</feature>
<dbReference type="InterPro" id="IPR041127">
    <property type="entry name" value="PET_hydrolase/cutinase-like"/>
</dbReference>
<keyword evidence="4" id="KW-1185">Reference proteome</keyword>
<dbReference type="SUPFAM" id="SSF53474">
    <property type="entry name" value="alpha/beta-Hydrolases"/>
    <property type="match status" value="1"/>
</dbReference>
<dbReference type="PANTHER" id="PTHR33428">
    <property type="entry name" value="CHLOROPHYLLASE-2, CHLOROPLASTIC"/>
    <property type="match status" value="1"/>
</dbReference>
<dbReference type="Proteomes" id="UP000286208">
    <property type="component" value="Unassembled WGS sequence"/>
</dbReference>
<feature type="signal peptide" evidence="1">
    <location>
        <begin position="1"/>
        <end position="31"/>
    </location>
</feature>
<protein>
    <recommendedName>
        <fullName evidence="2">PET hydrolase/cutinase-like domain-containing protein</fullName>
    </recommendedName>
</protein>
<evidence type="ECO:0000259" key="2">
    <source>
        <dbReference type="Pfam" id="PF12740"/>
    </source>
</evidence>